<dbReference type="AlphaFoldDB" id="A0AAD0ZM54"/>
<sequence length="160" mass="18492">MSLDDDEARNSEGWFLVAADHPELGRLYWRYFDESSVNAPDYYGITDNARLASWVLPEWKTSDVYAEDYSDLSSSTARYFMRELFNSERFGSDYLESFDWDTEQLHIELSGELAVLQGGSGQSEEDFVAWIKSATWFDTPVSAEFTIKRLKNRAIHHTFG</sequence>
<proteinExistence type="predicted"/>
<evidence type="ECO:0000313" key="1">
    <source>
        <dbReference type="EMBL" id="AZE31572.1"/>
    </source>
</evidence>
<organism evidence="1 2">
    <name type="scientific">Pseudomonas chlororaphis subsp. aureofaciens</name>
    <dbReference type="NCBI Taxonomy" id="587851"/>
    <lineage>
        <taxon>Bacteria</taxon>
        <taxon>Pseudomonadati</taxon>
        <taxon>Pseudomonadota</taxon>
        <taxon>Gammaproteobacteria</taxon>
        <taxon>Pseudomonadales</taxon>
        <taxon>Pseudomonadaceae</taxon>
        <taxon>Pseudomonas</taxon>
    </lineage>
</organism>
<accession>A0AAD0ZM54</accession>
<dbReference type="EMBL" id="CP027750">
    <property type="protein sequence ID" value="AZE31572.1"/>
    <property type="molecule type" value="Genomic_DNA"/>
</dbReference>
<dbReference type="Proteomes" id="UP000280455">
    <property type="component" value="Chromosome"/>
</dbReference>
<evidence type="ECO:0000313" key="2">
    <source>
        <dbReference type="Proteomes" id="UP000280455"/>
    </source>
</evidence>
<gene>
    <name evidence="1" type="ORF">C4K07_4809</name>
</gene>
<name>A0AAD0ZM54_9PSED</name>
<protein>
    <submittedName>
        <fullName evidence="1">Uncharacterized protein</fullName>
    </submittedName>
</protein>
<reference evidence="1 2" key="1">
    <citation type="submission" date="2018-03" db="EMBL/GenBank/DDBJ databases">
        <title>Diversity of phytobeneficial traits revealed by whole-genome analysis of worldwide-isolated phenazine-producing Pseudomonas spp.</title>
        <authorList>
            <person name="Biessy A."/>
            <person name="Novinscak A."/>
            <person name="Blom J."/>
            <person name="Leger G."/>
            <person name="Thomashow L.S."/>
            <person name="Cazorla F.M."/>
            <person name="Josic D."/>
            <person name="Filion M."/>
        </authorList>
    </citation>
    <scope>NUCLEOTIDE SEQUENCE [LARGE SCALE GENOMIC DNA]</scope>
    <source>
        <strain evidence="1 2">ChPhzS24</strain>
    </source>
</reference>